<dbReference type="OrthoDB" id="4371474at2"/>
<evidence type="ECO:0000313" key="2">
    <source>
        <dbReference type="EMBL" id="GAB20123.1"/>
    </source>
</evidence>
<dbReference type="InterPro" id="IPR052336">
    <property type="entry name" value="MlaD_Phospholipid_Transporter"/>
</dbReference>
<dbReference type="EMBL" id="BAEH01000106">
    <property type="protein sequence ID" value="GAB20123.1"/>
    <property type="molecule type" value="Genomic_DNA"/>
</dbReference>
<dbReference type="PANTHER" id="PTHR33371:SF16">
    <property type="entry name" value="MCE-FAMILY PROTEIN MCE3F"/>
    <property type="match status" value="1"/>
</dbReference>
<dbReference type="STRING" id="1077974.GOEFS_106_00190"/>
<dbReference type="InterPro" id="IPR003399">
    <property type="entry name" value="Mce/MlaD"/>
</dbReference>
<dbReference type="PANTHER" id="PTHR33371">
    <property type="entry name" value="INTERMEMBRANE PHOSPHOLIPID TRANSPORT SYSTEM BINDING PROTEIN MLAD-RELATED"/>
    <property type="match status" value="1"/>
</dbReference>
<evidence type="ECO:0000313" key="3">
    <source>
        <dbReference type="Proteomes" id="UP000035034"/>
    </source>
</evidence>
<proteinExistence type="predicted"/>
<dbReference type="AlphaFoldDB" id="H0R4X2"/>
<comment type="caution">
    <text evidence="2">The sequence shown here is derived from an EMBL/GenBank/DDBJ whole genome shotgun (WGS) entry which is preliminary data.</text>
</comment>
<protein>
    <submittedName>
        <fullName evidence="2">Mce family protein</fullName>
    </submittedName>
</protein>
<dbReference type="Pfam" id="PF02470">
    <property type="entry name" value="MlaD"/>
    <property type="match status" value="1"/>
</dbReference>
<gene>
    <name evidence="2" type="primary">mceF</name>
    <name evidence="2" type="ORF">GOEFS_106_00190</name>
</gene>
<dbReference type="RefSeq" id="WP_007319458.1">
    <property type="nucleotide sequence ID" value="NZ_BAEH01000106.1"/>
</dbReference>
<dbReference type="eggNOG" id="COG1463">
    <property type="taxonomic scope" value="Bacteria"/>
</dbReference>
<keyword evidence="3" id="KW-1185">Reference proteome</keyword>
<organism evidence="2 3">
    <name type="scientific">Gordonia effusa NBRC 100432</name>
    <dbReference type="NCBI Taxonomy" id="1077974"/>
    <lineage>
        <taxon>Bacteria</taxon>
        <taxon>Bacillati</taxon>
        <taxon>Actinomycetota</taxon>
        <taxon>Actinomycetes</taxon>
        <taxon>Mycobacteriales</taxon>
        <taxon>Gordoniaceae</taxon>
        <taxon>Gordonia</taxon>
    </lineage>
</organism>
<name>H0R4X2_9ACTN</name>
<accession>H0R4X2</accession>
<dbReference type="GO" id="GO:0005576">
    <property type="term" value="C:extracellular region"/>
    <property type="evidence" value="ECO:0007669"/>
    <property type="project" value="TreeGrafter"/>
</dbReference>
<sequence>MRSKILLSSIAMVTLALCGVVYLTLGVFEYRPTQRSFNLTVELPNSGGLMETSPVTINGLQIGKVTSLKEGSGNVIAELEVDAAYQIPLDSEISVANLSAVGEQYINFGPRTTKGPFYSDGAKIAANRVTRPITITGALNGLNDMFDQVYPEDINNILKGASDSVAGVQPNIARMVRAASLFATTVRQNKELVGRALSLIAGATTESDRGPELAKEAAQRLAAMFLPEIPGIIDDAIQIVDSSRGVKIIPYHDMVHRIIGYIELLVADVAPILDIIQPILLDPIHTIKIDVNKAMDAMLAAFPNGKGMRLLINIPR</sequence>
<feature type="domain" description="Mce/MlaD" evidence="1">
    <location>
        <begin position="39"/>
        <end position="110"/>
    </location>
</feature>
<reference evidence="2 3" key="1">
    <citation type="submission" date="2011-12" db="EMBL/GenBank/DDBJ databases">
        <title>Whole genome shotgun sequence of Gordonia effusa NBRC 100432.</title>
        <authorList>
            <person name="Yoshida I."/>
            <person name="Takarada H."/>
            <person name="Hosoyama A."/>
            <person name="Tsuchikane K."/>
            <person name="Katsumata H."/>
            <person name="Yamazaki S."/>
            <person name="Fujita N."/>
        </authorList>
    </citation>
    <scope>NUCLEOTIDE SEQUENCE [LARGE SCALE GENOMIC DNA]</scope>
    <source>
        <strain evidence="2 3">NBRC 100432</strain>
    </source>
</reference>
<dbReference type="Proteomes" id="UP000035034">
    <property type="component" value="Unassembled WGS sequence"/>
</dbReference>
<evidence type="ECO:0000259" key="1">
    <source>
        <dbReference type="Pfam" id="PF02470"/>
    </source>
</evidence>